<sequence length="725" mass="81099">MPVKQFLPQAIFLTTLTLSLNACSVLAPKPKQNAANLLQQTRSSIITSHELSATSQAAILSSGFSQESCLSEFEHCLQGVQNSLLIDAPNRHLLSVLAELHYAHSLKLASQSACRSELDRLPIDEYYHNQPPSLDELEQKSQASQECTSQYRQALYQTIKHSYAYLFYDNLNNHHSASNIAQDSDIRTLDLYHLASNDLISEIYRDDLGAFAHIARTQYDIRHAPIEPYYHQKQISKITTIDDKQHTTINAFIENDDDYLKQLMRGNQQTITDLVSAYDPRLSKLDVNSRRSGIGVSMIGSVDGRYTIDKQTRQALQQNTWQQSQNPSDRIHTMGHLQITAIVKPTGRTVLEVLASDTLNIHLFNPQNHQQVEILGKSYPLSANFSAGYALWLSENKLSQASLIGMLAKSNHARLPELFMLKPFNPKQKVIIMLHGLASSPATWVNLTNTLLSDPALNEQYQVWQIAYSTNLPILENRHQIQQLIETAFANADPSGHAIASKDAVIIGHSMGGVIARLMLSDDDLTVKLGELGDKAQQDLLKKLPKDQRMAVDERLKLHALPQIGTAVFISAPFRGTDYADRWFTRAARRIIHLPLDLTQTTGAILKNLDAGSNQQNIGALYLQNGASQLSDRSSFMQLTKDIRIHPKVHYHTIVGDHQGIHGKENTVSDHISDGIVPYLSSHLDGATSETIITGRHNIHENPKTILQLRKILHAHLNKNTSHTH</sequence>
<dbReference type="PANTHER" id="PTHR37946">
    <property type="entry name" value="SLL1969 PROTEIN"/>
    <property type="match status" value="1"/>
</dbReference>
<name>A0ABY6F4U6_9GAMM</name>
<reference evidence="2" key="1">
    <citation type="submission" date="2021-12" db="EMBL/GenBank/DDBJ databases">
        <title>taxonomy of Moraxella sp. ZY201224.</title>
        <authorList>
            <person name="Li F."/>
        </authorList>
    </citation>
    <scope>NUCLEOTIDE SEQUENCE</scope>
    <source>
        <strain evidence="2">ZY201224</strain>
    </source>
</reference>
<evidence type="ECO:0000313" key="3">
    <source>
        <dbReference type="Proteomes" id="UP001063782"/>
    </source>
</evidence>
<dbReference type="PANTHER" id="PTHR37946:SF1">
    <property type="entry name" value="SLL1969 PROTEIN"/>
    <property type="match status" value="1"/>
</dbReference>
<dbReference type="InterPro" id="IPR029058">
    <property type="entry name" value="AB_hydrolase_fold"/>
</dbReference>
<dbReference type="EMBL" id="CP089977">
    <property type="protein sequence ID" value="UXZ05113.1"/>
    <property type="molecule type" value="Genomic_DNA"/>
</dbReference>
<feature type="signal peptide" evidence="1">
    <location>
        <begin position="1"/>
        <end position="22"/>
    </location>
</feature>
<keyword evidence="2" id="KW-0378">Hydrolase</keyword>
<proteinExistence type="predicted"/>
<dbReference type="SUPFAM" id="SSF53474">
    <property type="entry name" value="alpha/beta-Hydrolases"/>
    <property type="match status" value="1"/>
</dbReference>
<gene>
    <name evidence="2" type="ORF">LU297_01270</name>
</gene>
<accession>A0ABY6F4U6</accession>
<dbReference type="Gene3D" id="3.40.50.1820">
    <property type="entry name" value="alpha/beta hydrolase"/>
    <property type="match status" value="1"/>
</dbReference>
<keyword evidence="3" id="KW-1185">Reference proteome</keyword>
<organism evidence="2 3">
    <name type="scientific">Moraxella nasicaprae</name>
    <dbReference type="NCBI Taxonomy" id="2904122"/>
    <lineage>
        <taxon>Bacteria</taxon>
        <taxon>Pseudomonadati</taxon>
        <taxon>Pseudomonadota</taxon>
        <taxon>Gammaproteobacteria</taxon>
        <taxon>Moraxellales</taxon>
        <taxon>Moraxellaceae</taxon>
        <taxon>Moraxella</taxon>
    </lineage>
</organism>
<keyword evidence="1" id="KW-0732">Signal</keyword>
<protein>
    <submittedName>
        <fullName evidence="2">Alpha/beta hydrolase</fullName>
    </submittedName>
</protein>
<evidence type="ECO:0000256" key="1">
    <source>
        <dbReference type="SAM" id="SignalP"/>
    </source>
</evidence>
<dbReference type="RefSeq" id="WP_263076613.1">
    <property type="nucleotide sequence ID" value="NZ_CP089977.1"/>
</dbReference>
<evidence type="ECO:0000313" key="2">
    <source>
        <dbReference type="EMBL" id="UXZ05113.1"/>
    </source>
</evidence>
<dbReference type="GO" id="GO:0016787">
    <property type="term" value="F:hydrolase activity"/>
    <property type="evidence" value="ECO:0007669"/>
    <property type="project" value="UniProtKB-KW"/>
</dbReference>
<dbReference type="Proteomes" id="UP001063782">
    <property type="component" value="Chromosome"/>
</dbReference>
<feature type="chain" id="PRO_5046054493" evidence="1">
    <location>
        <begin position="23"/>
        <end position="725"/>
    </location>
</feature>